<dbReference type="AlphaFoldDB" id="X1EZ18"/>
<protein>
    <submittedName>
        <fullName evidence="1">Uncharacterized protein</fullName>
    </submittedName>
</protein>
<gene>
    <name evidence="1" type="ORF">S03H2_16046</name>
</gene>
<proteinExistence type="predicted"/>
<dbReference type="EMBL" id="BARU01008179">
    <property type="protein sequence ID" value="GAH37832.1"/>
    <property type="molecule type" value="Genomic_DNA"/>
</dbReference>
<accession>X1EZ18</accession>
<name>X1EZ18_9ZZZZ</name>
<organism evidence="1">
    <name type="scientific">marine sediment metagenome</name>
    <dbReference type="NCBI Taxonomy" id="412755"/>
    <lineage>
        <taxon>unclassified sequences</taxon>
        <taxon>metagenomes</taxon>
        <taxon>ecological metagenomes</taxon>
    </lineage>
</organism>
<comment type="caution">
    <text evidence="1">The sequence shown here is derived from an EMBL/GenBank/DDBJ whole genome shotgun (WGS) entry which is preliminary data.</text>
</comment>
<evidence type="ECO:0000313" key="1">
    <source>
        <dbReference type="EMBL" id="GAH37832.1"/>
    </source>
</evidence>
<sequence>MENREDLIKQKHEIEHKLCELEFEEKGYMKRVEDLKISYKVYYRTPVGKYIEWQFSVGIPIVEHTNLMKDERIIIIGVTNPREINNHIFYVYSFKEGKGGVSKDHEYIDIKRKINDKWKTLLPTIKEYLNEREKETKE</sequence>
<reference evidence="1" key="1">
    <citation type="journal article" date="2014" name="Front. Microbiol.">
        <title>High frequency of phylogenetically diverse reductive dehalogenase-homologous genes in deep subseafloor sedimentary metagenomes.</title>
        <authorList>
            <person name="Kawai M."/>
            <person name="Futagami T."/>
            <person name="Toyoda A."/>
            <person name="Takaki Y."/>
            <person name="Nishi S."/>
            <person name="Hori S."/>
            <person name="Arai W."/>
            <person name="Tsubouchi T."/>
            <person name="Morono Y."/>
            <person name="Uchiyama I."/>
            <person name="Ito T."/>
            <person name="Fujiyama A."/>
            <person name="Inagaki F."/>
            <person name="Takami H."/>
        </authorList>
    </citation>
    <scope>NUCLEOTIDE SEQUENCE</scope>
    <source>
        <strain evidence="1">Expedition CK06-06</strain>
    </source>
</reference>